<dbReference type="Proteomes" id="UP000708208">
    <property type="component" value="Unassembled WGS sequence"/>
</dbReference>
<evidence type="ECO:0000256" key="1">
    <source>
        <dbReference type="SAM" id="SignalP"/>
    </source>
</evidence>
<evidence type="ECO:0000313" key="3">
    <source>
        <dbReference type="Proteomes" id="UP000708208"/>
    </source>
</evidence>
<keyword evidence="3" id="KW-1185">Reference proteome</keyword>
<protein>
    <recommendedName>
        <fullName evidence="4">Chitin-binding type-2 domain-containing protein</fullName>
    </recommendedName>
</protein>
<comment type="caution">
    <text evidence="2">The sequence shown here is derived from an EMBL/GenBank/DDBJ whole genome shotgun (WGS) entry which is preliminary data.</text>
</comment>
<feature type="chain" id="PRO_5035260608" description="Chitin-binding type-2 domain-containing protein" evidence="1">
    <location>
        <begin position="20"/>
        <end position="425"/>
    </location>
</feature>
<dbReference type="EMBL" id="CAJVCH010049489">
    <property type="protein sequence ID" value="CAG7717916.1"/>
    <property type="molecule type" value="Genomic_DNA"/>
</dbReference>
<sequence>MTFNLCITISAILFVSKTASPDAELMGVSLRVGVNLCTTFQPQDKLGSKADSLISSGSCAWVLNRDSWTSVKGKKGIWQVACSSSGPHGSSAGDKNRGNLIDISECDDPCNQVPPSKASLEWVNLNLPEGCKIGDITESTYCRNYYECVGSGGSTVWKEKPCGDLYFDPSKKKCSDFKDLTMSDKEKYCIRGCVPSCANSTFPKTEWPPWEDGPPDCSPHKECSPNHKKNSTEYCRNYHLCELHPSEKTRRWKQYVCDDGLYWYQREQCDGLCVPFANLPRGLREYYKHHPCCHVPKPCDCELRGYCRDFEMCVDGEWGSPGRCIEDLYWLPNNITGGTCAHFENLPNDLQLEYKNDKNCYKCEWYQTANDVCSPRYTFIDENLKKHNLTCPRSPSGEQLYWQLVAHTCDVCWNAVDYYGGPCKC</sequence>
<name>A0A8J2NLX3_9HEXA</name>
<proteinExistence type="predicted"/>
<feature type="signal peptide" evidence="1">
    <location>
        <begin position="1"/>
        <end position="19"/>
    </location>
</feature>
<evidence type="ECO:0000313" key="2">
    <source>
        <dbReference type="EMBL" id="CAG7717916.1"/>
    </source>
</evidence>
<keyword evidence="1" id="KW-0732">Signal</keyword>
<accession>A0A8J2NLX3</accession>
<reference evidence="2" key="1">
    <citation type="submission" date="2021-06" db="EMBL/GenBank/DDBJ databases">
        <authorList>
            <person name="Hodson N. C."/>
            <person name="Mongue J. A."/>
            <person name="Jaron S. K."/>
        </authorList>
    </citation>
    <scope>NUCLEOTIDE SEQUENCE</scope>
</reference>
<dbReference type="AlphaFoldDB" id="A0A8J2NLX3"/>
<evidence type="ECO:0008006" key="4">
    <source>
        <dbReference type="Google" id="ProtNLM"/>
    </source>
</evidence>
<organism evidence="2 3">
    <name type="scientific">Allacma fusca</name>
    <dbReference type="NCBI Taxonomy" id="39272"/>
    <lineage>
        <taxon>Eukaryota</taxon>
        <taxon>Metazoa</taxon>
        <taxon>Ecdysozoa</taxon>
        <taxon>Arthropoda</taxon>
        <taxon>Hexapoda</taxon>
        <taxon>Collembola</taxon>
        <taxon>Symphypleona</taxon>
        <taxon>Sminthuridae</taxon>
        <taxon>Allacma</taxon>
    </lineage>
</organism>
<gene>
    <name evidence="2" type="ORF">AFUS01_LOCUS7345</name>
</gene>